<dbReference type="AlphaFoldDB" id="A0A8W8N2D4"/>
<reference evidence="5" key="1">
    <citation type="submission" date="2022-08" db="UniProtKB">
        <authorList>
            <consortium name="EnsemblMetazoa"/>
        </authorList>
    </citation>
    <scope>IDENTIFICATION</scope>
    <source>
        <strain evidence="5">05x7-T-G4-1.051#20</strain>
    </source>
</reference>
<feature type="chain" id="PRO_5036500768" description="C1q domain-containing protein" evidence="3">
    <location>
        <begin position="21"/>
        <end position="444"/>
    </location>
</feature>
<feature type="domain" description="C1q" evidence="4">
    <location>
        <begin position="158"/>
        <end position="297"/>
    </location>
</feature>
<dbReference type="PANTHER" id="PTHR15427">
    <property type="entry name" value="EMILIN ELASTIN MICROFIBRIL INTERFACE-LOCATED PROTEIN ELASTIN MICROFIBRIL INTERFACER"/>
    <property type="match status" value="1"/>
</dbReference>
<feature type="signal peptide" evidence="3">
    <location>
        <begin position="1"/>
        <end position="20"/>
    </location>
</feature>
<proteinExistence type="predicted"/>
<accession>A0A8W8N2D4</accession>
<dbReference type="PANTHER" id="PTHR15427:SF33">
    <property type="entry name" value="COLLAGEN IV NC1 DOMAIN-CONTAINING PROTEIN"/>
    <property type="match status" value="1"/>
</dbReference>
<keyword evidence="6" id="KW-1185">Reference proteome</keyword>
<evidence type="ECO:0000256" key="3">
    <source>
        <dbReference type="SAM" id="SignalP"/>
    </source>
</evidence>
<dbReference type="GO" id="GO:0005581">
    <property type="term" value="C:collagen trimer"/>
    <property type="evidence" value="ECO:0007669"/>
    <property type="project" value="UniProtKB-KW"/>
</dbReference>
<keyword evidence="2" id="KW-0964">Secreted</keyword>
<evidence type="ECO:0000313" key="6">
    <source>
        <dbReference type="Proteomes" id="UP000005408"/>
    </source>
</evidence>
<dbReference type="InterPro" id="IPR050392">
    <property type="entry name" value="Collagen/C1q_domain"/>
</dbReference>
<keyword evidence="3" id="KW-0732">Signal</keyword>
<dbReference type="Pfam" id="PF00386">
    <property type="entry name" value="C1q"/>
    <property type="match status" value="3"/>
</dbReference>
<evidence type="ECO:0000259" key="4">
    <source>
        <dbReference type="PROSITE" id="PS50871"/>
    </source>
</evidence>
<dbReference type="InterPro" id="IPR008983">
    <property type="entry name" value="Tumour_necrosis_fac-like_dom"/>
</dbReference>
<dbReference type="EnsemblMetazoa" id="G4058.1">
    <property type="protein sequence ID" value="G4058.1:cds"/>
    <property type="gene ID" value="G4058"/>
</dbReference>
<dbReference type="Gene3D" id="2.60.120.40">
    <property type="match status" value="3"/>
</dbReference>
<organism evidence="5 6">
    <name type="scientific">Magallana gigas</name>
    <name type="common">Pacific oyster</name>
    <name type="synonym">Crassostrea gigas</name>
    <dbReference type="NCBI Taxonomy" id="29159"/>
    <lineage>
        <taxon>Eukaryota</taxon>
        <taxon>Metazoa</taxon>
        <taxon>Spiralia</taxon>
        <taxon>Lophotrochozoa</taxon>
        <taxon>Mollusca</taxon>
        <taxon>Bivalvia</taxon>
        <taxon>Autobranchia</taxon>
        <taxon>Pteriomorphia</taxon>
        <taxon>Ostreida</taxon>
        <taxon>Ostreoidea</taxon>
        <taxon>Ostreidae</taxon>
        <taxon>Magallana</taxon>
    </lineage>
</organism>
<name>A0A8W8N2D4_MAGGI</name>
<dbReference type="PROSITE" id="PS50871">
    <property type="entry name" value="C1Q"/>
    <property type="match status" value="3"/>
</dbReference>
<dbReference type="InterPro" id="IPR001073">
    <property type="entry name" value="C1q_dom"/>
</dbReference>
<dbReference type="Proteomes" id="UP000005408">
    <property type="component" value="Unassembled WGS sequence"/>
</dbReference>
<evidence type="ECO:0000256" key="2">
    <source>
        <dbReference type="ARBA" id="ARBA00022525"/>
    </source>
</evidence>
<evidence type="ECO:0000256" key="1">
    <source>
        <dbReference type="ARBA" id="ARBA00004613"/>
    </source>
</evidence>
<feature type="domain" description="C1q" evidence="4">
    <location>
        <begin position="300"/>
        <end position="434"/>
    </location>
</feature>
<sequence>MESNFYFTLILFQTIACVHCELANVAFTLGQTNHLYLSHGEQLTYNKIITNLLAQFDSRGSFVSRKPGLYAFHFFSLAHNRSRTWIELFKNANYVCSIFGYTSHGYADAGNSVFLHLNEYDTVSIKSHRSYNTTLYGTGDQIYTTFTGVLLNPDDAGDSYQKESFSVGLNHHFHTSQGEIIKYNDIIVNSNANVYNTQTGKFTAAMDGTYIFHYHGLAQNDEAIWLELYRNGEYVNSAFGHTDSGYADAGNTVILHLSRGDQVYIKARNNYQVNLYGAAGQVYATFSGNLLAPLGHDSEDSLSETSFSVGFSHHFTGTNLIFDRVFSNRGGVYSPVSGHFTAKESGVYVFHFHALSRSDAHIWVDLYHDYHYIDSLYGGSDDEYATGSNAAALNLVAGDIVFLKSRHSSNSYYGAPDQVYCTFSGYKLDTTEEFIIGNPDVVIG</sequence>
<protein>
    <recommendedName>
        <fullName evidence="4">C1q domain-containing protein</fullName>
    </recommendedName>
</protein>
<dbReference type="SMART" id="SM00110">
    <property type="entry name" value="C1Q"/>
    <property type="match status" value="3"/>
</dbReference>
<dbReference type="SUPFAM" id="SSF49842">
    <property type="entry name" value="TNF-like"/>
    <property type="match status" value="3"/>
</dbReference>
<evidence type="ECO:0000313" key="5">
    <source>
        <dbReference type="EnsemblMetazoa" id="G4058.1:cds"/>
    </source>
</evidence>
<comment type="subcellular location">
    <subcellularLocation>
        <location evidence="1">Secreted</location>
    </subcellularLocation>
</comment>
<feature type="domain" description="C1q" evidence="4">
    <location>
        <begin position="20"/>
        <end position="157"/>
    </location>
</feature>
<dbReference type="PRINTS" id="PR00007">
    <property type="entry name" value="COMPLEMNTC1Q"/>
</dbReference>